<dbReference type="EMBL" id="JBHUCM010000008">
    <property type="protein sequence ID" value="MFD1537153.1"/>
    <property type="molecule type" value="Genomic_DNA"/>
</dbReference>
<feature type="domain" description="N-acetyltransferase" evidence="1">
    <location>
        <begin position="133"/>
        <end position="265"/>
    </location>
</feature>
<reference evidence="3" key="1">
    <citation type="journal article" date="2019" name="Int. J. Syst. Evol. Microbiol.">
        <title>The Global Catalogue of Microorganisms (GCM) 10K type strain sequencing project: providing services to taxonomists for standard genome sequencing and annotation.</title>
        <authorList>
            <consortium name="The Broad Institute Genomics Platform"/>
            <consortium name="The Broad Institute Genome Sequencing Center for Infectious Disease"/>
            <person name="Wu L."/>
            <person name="Ma J."/>
        </authorList>
    </citation>
    <scope>NUCLEOTIDE SEQUENCE [LARGE SCALE GENOMIC DNA]</scope>
    <source>
        <strain evidence="3">CGMCC 1.15399</strain>
    </source>
</reference>
<dbReference type="InterPro" id="IPR000182">
    <property type="entry name" value="GNAT_dom"/>
</dbReference>
<gene>
    <name evidence="2" type="ORF">ACFSJ0_08920</name>
</gene>
<name>A0ABW4G320_9ACTN</name>
<evidence type="ECO:0000313" key="2">
    <source>
        <dbReference type="EMBL" id="MFD1537153.1"/>
    </source>
</evidence>
<evidence type="ECO:0000259" key="1">
    <source>
        <dbReference type="PROSITE" id="PS51186"/>
    </source>
</evidence>
<evidence type="ECO:0000313" key="3">
    <source>
        <dbReference type="Proteomes" id="UP001597097"/>
    </source>
</evidence>
<keyword evidence="3" id="KW-1185">Reference proteome</keyword>
<dbReference type="RefSeq" id="WP_219539337.1">
    <property type="nucleotide sequence ID" value="NZ_JAHKRM010000059.1"/>
</dbReference>
<dbReference type="PROSITE" id="PS51186">
    <property type="entry name" value="GNAT"/>
    <property type="match status" value="1"/>
</dbReference>
<sequence>MTDIDSGTDGPDLGAGPPQDFARSVAFMHDFTRRKAGRTVEVPGGFAVLNERYPGSYDDNKLVVWSGADPGAVLKAADQVLAGRAHRLVNVDDDRLGQAYAPAFEAAGYTHETNLVMVFRGTFPHDAAPVEHLDLPALLPTLRAGWRETLPEAADQVIDQLARRVEERLRGADTVGFRGVRAEDGELAARADIYTHGGVTQIEDLYTGDRHRGRGHARTLMRALLAEAAGSDLVFLVADAGDWPKNFYERLGFQAAGHIHGFLRT</sequence>
<dbReference type="Proteomes" id="UP001597097">
    <property type="component" value="Unassembled WGS sequence"/>
</dbReference>
<dbReference type="CDD" id="cd04301">
    <property type="entry name" value="NAT_SF"/>
    <property type="match status" value="1"/>
</dbReference>
<dbReference type="Pfam" id="PF00583">
    <property type="entry name" value="Acetyltransf_1"/>
    <property type="match status" value="1"/>
</dbReference>
<organism evidence="2 3">
    <name type="scientific">Nonomuraea guangzhouensis</name>
    <dbReference type="NCBI Taxonomy" id="1291555"/>
    <lineage>
        <taxon>Bacteria</taxon>
        <taxon>Bacillati</taxon>
        <taxon>Actinomycetota</taxon>
        <taxon>Actinomycetes</taxon>
        <taxon>Streptosporangiales</taxon>
        <taxon>Streptosporangiaceae</taxon>
        <taxon>Nonomuraea</taxon>
    </lineage>
</organism>
<comment type="caution">
    <text evidence="2">The sequence shown here is derived from an EMBL/GenBank/DDBJ whole genome shotgun (WGS) entry which is preliminary data.</text>
</comment>
<proteinExistence type="predicted"/>
<accession>A0ABW4G320</accession>
<protein>
    <submittedName>
        <fullName evidence="2">GNAT family N-acetyltransferase</fullName>
    </submittedName>
</protein>